<dbReference type="Pfam" id="PF13619">
    <property type="entry name" value="KTSC"/>
    <property type="match status" value="1"/>
</dbReference>
<evidence type="ECO:0000313" key="3">
    <source>
        <dbReference type="Proteomes" id="UP000198942"/>
    </source>
</evidence>
<protein>
    <submittedName>
        <fullName evidence="2">KTSC domain-containing protein</fullName>
    </submittedName>
</protein>
<dbReference type="EMBL" id="FOCL01000006">
    <property type="protein sequence ID" value="SEO24970.1"/>
    <property type="molecule type" value="Genomic_DNA"/>
</dbReference>
<sequence length="75" mass="8718">MQRRAVQSSALSSVGYDPDTHILELEFRENGGVWQYFGFSLATYKKFINADSLGHFFVTRIKGKYPELKVKFMQH</sequence>
<keyword evidence="3" id="KW-1185">Reference proteome</keyword>
<reference evidence="3" key="1">
    <citation type="submission" date="2016-10" db="EMBL/GenBank/DDBJ databases">
        <authorList>
            <person name="Varghese N."/>
            <person name="Submissions S."/>
        </authorList>
    </citation>
    <scope>NUCLEOTIDE SEQUENCE [LARGE SCALE GENOMIC DNA]</scope>
    <source>
        <strain evidence="3">Gh-48</strain>
    </source>
</reference>
<dbReference type="STRING" id="551995.SAMN05192574_106264"/>
<dbReference type="Proteomes" id="UP000198942">
    <property type="component" value="Unassembled WGS sequence"/>
</dbReference>
<dbReference type="InterPro" id="IPR025309">
    <property type="entry name" value="KTSC_dom"/>
</dbReference>
<accession>A0A1H8N5X4</accession>
<dbReference type="OrthoDB" id="8450910at2"/>
<gene>
    <name evidence="2" type="ORF">SAMN05192574_106264</name>
</gene>
<dbReference type="RefSeq" id="WP_091213390.1">
    <property type="nucleotide sequence ID" value="NZ_FOCL01000006.1"/>
</dbReference>
<name>A0A1H8N5X4_9SPHI</name>
<evidence type="ECO:0000259" key="1">
    <source>
        <dbReference type="Pfam" id="PF13619"/>
    </source>
</evidence>
<proteinExistence type="predicted"/>
<evidence type="ECO:0000313" key="2">
    <source>
        <dbReference type="EMBL" id="SEO24970.1"/>
    </source>
</evidence>
<organism evidence="2 3">
    <name type="scientific">Mucilaginibacter gossypiicola</name>
    <dbReference type="NCBI Taxonomy" id="551995"/>
    <lineage>
        <taxon>Bacteria</taxon>
        <taxon>Pseudomonadati</taxon>
        <taxon>Bacteroidota</taxon>
        <taxon>Sphingobacteriia</taxon>
        <taxon>Sphingobacteriales</taxon>
        <taxon>Sphingobacteriaceae</taxon>
        <taxon>Mucilaginibacter</taxon>
    </lineage>
</organism>
<feature type="domain" description="KTSC" evidence="1">
    <location>
        <begin position="7"/>
        <end position="65"/>
    </location>
</feature>
<dbReference type="AlphaFoldDB" id="A0A1H8N5X4"/>